<evidence type="ECO:0000313" key="2">
    <source>
        <dbReference type="EMBL" id="SNV33312.1"/>
    </source>
</evidence>
<evidence type="ECO:0000313" key="1">
    <source>
        <dbReference type="EMBL" id="AZI20394.1"/>
    </source>
</evidence>
<dbReference type="RefSeq" id="WP_095069549.1">
    <property type="nucleotide sequence ID" value="NZ_CP034171.1"/>
</dbReference>
<organism evidence="2 3">
    <name type="scientific">Chryseobacterium taklimakanense</name>
    <dbReference type="NCBI Taxonomy" id="536441"/>
    <lineage>
        <taxon>Bacteria</taxon>
        <taxon>Pseudomonadati</taxon>
        <taxon>Bacteroidota</taxon>
        <taxon>Flavobacteriia</taxon>
        <taxon>Flavobacteriales</taxon>
        <taxon>Weeksellaceae</taxon>
        <taxon>Chryseobacterium group</taxon>
        <taxon>Chryseobacterium</taxon>
    </lineage>
</organism>
<name>A0A239WFW2_9FLAO</name>
<dbReference type="EMBL" id="CP034171">
    <property type="protein sequence ID" value="AZI20394.1"/>
    <property type="molecule type" value="Genomic_DNA"/>
</dbReference>
<protein>
    <submittedName>
        <fullName evidence="2">Uncharacterized protein</fullName>
    </submittedName>
</protein>
<dbReference type="OrthoDB" id="1262188at2"/>
<reference evidence="2 3" key="1">
    <citation type="submission" date="2017-06" db="EMBL/GenBank/DDBJ databases">
        <authorList>
            <consortium name="Pathogen Informatics"/>
        </authorList>
    </citation>
    <scope>NUCLEOTIDE SEQUENCE [LARGE SCALE GENOMIC DNA]</scope>
    <source>
        <strain evidence="2 3">NCTC13490</strain>
    </source>
</reference>
<accession>A0A239WFW2</accession>
<dbReference type="Proteomes" id="UP000282297">
    <property type="component" value="Chromosome"/>
</dbReference>
<dbReference type="EMBL" id="LT906465">
    <property type="protein sequence ID" value="SNV33312.1"/>
    <property type="molecule type" value="Genomic_DNA"/>
</dbReference>
<reference evidence="4" key="2">
    <citation type="submission" date="2018-11" db="EMBL/GenBank/DDBJ databases">
        <title>Proposal to divide the Flavobacteriaceae and reorganize its genera based on Amino Acid Identity values calculated from whole genome sequences.</title>
        <authorList>
            <person name="Nicholson A.C."/>
            <person name="Gulvik C.A."/>
            <person name="Whitney A.M."/>
            <person name="Humrighouse B.W."/>
            <person name="Bell M."/>
            <person name="Holmes B."/>
            <person name="Steigerwalt A.B."/>
            <person name="Villarma A."/>
            <person name="Sheth M."/>
            <person name="Batra D."/>
            <person name="Pryor J."/>
            <person name="Bernardet J.-F."/>
            <person name="Hugo C."/>
            <person name="Kampfer P."/>
            <person name="Newman J.D."/>
            <person name="McQuiston J.R."/>
        </authorList>
    </citation>
    <scope>NUCLEOTIDE SEQUENCE [LARGE SCALE GENOMIC DNA]</scope>
    <source>
        <strain evidence="4">H4753</strain>
    </source>
</reference>
<dbReference type="Proteomes" id="UP000215196">
    <property type="component" value="Chromosome 1"/>
</dbReference>
<gene>
    <name evidence="1" type="ORF">EIH08_06420</name>
    <name evidence="2" type="ORF">SAMEA4412677_00209</name>
</gene>
<evidence type="ECO:0000313" key="4">
    <source>
        <dbReference type="Proteomes" id="UP000282297"/>
    </source>
</evidence>
<dbReference type="AlphaFoldDB" id="A0A239WFW2"/>
<reference evidence="1" key="3">
    <citation type="submission" date="2018-11" db="EMBL/GenBank/DDBJ databases">
        <title>Proposal to divide the Flavobacteriaceae and reorganize its genera based on Amino Acid Identity values calculated from whole genome sequences.</title>
        <authorList>
            <person name="Nicholson A.C."/>
            <person name="Gulvik C.A."/>
            <person name="Whitney A.M."/>
            <person name="Humrighouse B.W."/>
            <person name="Bell M."/>
            <person name="Holmes B."/>
            <person name="Steigerwalt A."/>
            <person name="Villarma A."/>
            <person name="Sheth M."/>
            <person name="Batra D."/>
            <person name="Pryor J."/>
            <person name="Bernardet J.-F."/>
            <person name="Hugo C."/>
            <person name="Kampfer P."/>
            <person name="Newman J."/>
            <person name="Mcquiston J.R."/>
        </authorList>
    </citation>
    <scope>NUCLEOTIDE SEQUENCE</scope>
    <source>
        <strain evidence="1">H4753</strain>
    </source>
</reference>
<dbReference type="KEGG" id="ctak:4412677_00209"/>
<proteinExistence type="predicted"/>
<sequence length="84" mass="10244">MKYTLVNRKKSTLAKSNEEFVTWMRKSDLQSFENNHDFMEAYSHRKSTFEKIELRFATEDEFVEDLQKNDMLKIETPERKWGIF</sequence>
<keyword evidence="3" id="KW-1185">Reference proteome</keyword>
<evidence type="ECO:0000313" key="3">
    <source>
        <dbReference type="Proteomes" id="UP000215196"/>
    </source>
</evidence>